<evidence type="ECO:0000313" key="2">
    <source>
        <dbReference type="Proteomes" id="UP000016931"/>
    </source>
</evidence>
<gene>
    <name evidence="1" type="ORF">SEPMUDRAFT_150200</name>
</gene>
<keyword evidence="2" id="KW-1185">Reference proteome</keyword>
<dbReference type="Proteomes" id="UP000016931">
    <property type="component" value="Unassembled WGS sequence"/>
</dbReference>
<dbReference type="GeneID" id="27903153"/>
<dbReference type="RefSeq" id="XP_016759326.1">
    <property type="nucleotide sequence ID" value="XM_016906016.1"/>
</dbReference>
<sequence>MQGVDLTRSRYLWSSMLFEYVSLGSLPFLRRRDTISPLPRLAPGATHWSLLTSTLAPSHLHEDLRSYFSAEAMLPVVCAKHPRLGAVTLAWYHPMAWATLQSIFFSGSLVSKLVTHRARASVDEIDTSSWDCGMGCEIRPETTHSTSDVRQM</sequence>
<protein>
    <submittedName>
        <fullName evidence="1">Uncharacterized protein</fullName>
    </submittedName>
</protein>
<accession>M3AWV8</accession>
<dbReference type="EMBL" id="KB456266">
    <property type="protein sequence ID" value="EMF11205.1"/>
    <property type="molecule type" value="Genomic_DNA"/>
</dbReference>
<proteinExistence type="predicted"/>
<dbReference type="HOGENOM" id="CLU_1723483_0_0_1"/>
<name>M3AWV8_SPHMS</name>
<organism evidence="1 2">
    <name type="scientific">Sphaerulina musiva (strain SO2202)</name>
    <name type="common">Poplar stem canker fungus</name>
    <name type="synonym">Septoria musiva</name>
    <dbReference type="NCBI Taxonomy" id="692275"/>
    <lineage>
        <taxon>Eukaryota</taxon>
        <taxon>Fungi</taxon>
        <taxon>Dikarya</taxon>
        <taxon>Ascomycota</taxon>
        <taxon>Pezizomycotina</taxon>
        <taxon>Dothideomycetes</taxon>
        <taxon>Dothideomycetidae</taxon>
        <taxon>Mycosphaerellales</taxon>
        <taxon>Mycosphaerellaceae</taxon>
        <taxon>Sphaerulina</taxon>
    </lineage>
</organism>
<evidence type="ECO:0000313" key="1">
    <source>
        <dbReference type="EMBL" id="EMF11205.1"/>
    </source>
</evidence>
<dbReference type="AlphaFoldDB" id="M3AWV8"/>
<reference evidence="1 2" key="1">
    <citation type="journal article" date="2012" name="PLoS Pathog.">
        <title>Diverse lifestyles and strategies of plant pathogenesis encoded in the genomes of eighteen Dothideomycetes fungi.</title>
        <authorList>
            <person name="Ohm R.A."/>
            <person name="Feau N."/>
            <person name="Henrissat B."/>
            <person name="Schoch C.L."/>
            <person name="Horwitz B.A."/>
            <person name="Barry K.W."/>
            <person name="Condon B.J."/>
            <person name="Copeland A.C."/>
            <person name="Dhillon B."/>
            <person name="Glaser F."/>
            <person name="Hesse C.N."/>
            <person name="Kosti I."/>
            <person name="LaButti K."/>
            <person name="Lindquist E.A."/>
            <person name="Lucas S."/>
            <person name="Salamov A.A."/>
            <person name="Bradshaw R.E."/>
            <person name="Ciuffetti L."/>
            <person name="Hamelin R.C."/>
            <person name="Kema G.H.J."/>
            <person name="Lawrence C."/>
            <person name="Scott J.A."/>
            <person name="Spatafora J.W."/>
            <person name="Turgeon B.G."/>
            <person name="de Wit P.J.G.M."/>
            <person name="Zhong S."/>
            <person name="Goodwin S.B."/>
            <person name="Grigoriev I.V."/>
        </authorList>
    </citation>
    <scope>NUCLEOTIDE SEQUENCE [LARGE SCALE GENOMIC DNA]</scope>
    <source>
        <strain evidence="1 2">SO2202</strain>
    </source>
</reference>